<protein>
    <submittedName>
        <fullName evidence="2">Uncharacterized protein</fullName>
    </submittedName>
</protein>
<dbReference type="OrthoDB" id="400610at2"/>
<evidence type="ECO:0000313" key="2">
    <source>
        <dbReference type="EMBL" id="CCE67010.1"/>
    </source>
</evidence>
<dbReference type="AlphaFoldDB" id="G8C3W2"/>
<dbReference type="HOGENOM" id="CLU_186836_0_0_14"/>
<dbReference type="EMBL" id="HE613254">
    <property type="protein sequence ID" value="CCE67010.1"/>
    <property type="molecule type" value="Genomic_DNA"/>
</dbReference>
<dbReference type="KEGG" id="mhb:MHM_04920"/>
<organism evidence="2">
    <name type="scientific">Candidatus Mycoplasma haematominutum 'Birmingham 1'</name>
    <dbReference type="NCBI Taxonomy" id="1116213"/>
    <lineage>
        <taxon>Bacteria</taxon>
        <taxon>Bacillati</taxon>
        <taxon>Mycoplasmatota</taxon>
        <taxon>Mollicutes</taxon>
        <taxon>Mycoplasmataceae</taxon>
        <taxon>Mycoplasma</taxon>
    </lineage>
</organism>
<feature type="transmembrane region" description="Helical" evidence="1">
    <location>
        <begin position="20"/>
        <end position="40"/>
    </location>
</feature>
<evidence type="ECO:0000256" key="1">
    <source>
        <dbReference type="SAM" id="Phobius"/>
    </source>
</evidence>
<accession>G8C3W2</accession>
<sequence>MRKLTLEAKKSVNAGAASMMGIATGVLTVTGVFNLILDLFNRYFRGSARNVQATVPSCEGSVETCLKVHPELWAVPEEHSNRITIFPEKSN</sequence>
<keyword evidence="1" id="KW-0472">Membrane</keyword>
<keyword evidence="1" id="KW-0812">Transmembrane</keyword>
<dbReference type="RefSeq" id="WP_015511875.1">
    <property type="nucleotide sequence ID" value="NC_021007.1"/>
</dbReference>
<dbReference type="PATRIC" id="fig|1116213.3.peg.533"/>
<gene>
    <name evidence="2" type="ORF">MHM_04920</name>
</gene>
<reference evidence="2" key="1">
    <citation type="submission" date="2011-11" db="EMBL/GenBank/DDBJ databases">
        <title>Complete genome sequence of Candidatus Mycoplasma haemominutum.</title>
        <authorList>
            <person name="Barker E.N."/>
            <person name="Darby A.C."/>
            <person name="Helps C.R."/>
            <person name="Peters I.R."/>
            <person name="Hughes M.A."/>
            <person name="Radford A.D."/>
            <person name="Novacco M."/>
            <person name="Boretti F."/>
            <person name="Hofmann-Lehmann R."/>
            <person name="Tasker S."/>
        </authorList>
    </citation>
    <scope>NUCLEOTIDE SEQUENCE</scope>
    <source>
        <strain evidence="2">Birmingham 1</strain>
    </source>
</reference>
<reference evidence="2" key="2">
    <citation type="submission" date="2011-11" db="EMBL/GenBank/DDBJ databases">
        <authorList>
            <person name="Barker E."/>
        </authorList>
    </citation>
    <scope>NUCLEOTIDE SEQUENCE</scope>
    <source>
        <strain evidence="2">Birmingham 1</strain>
    </source>
</reference>
<proteinExistence type="predicted"/>
<keyword evidence="1" id="KW-1133">Transmembrane helix</keyword>
<name>G8C3W2_9MOLU</name>